<dbReference type="SMART" id="SM00283">
    <property type="entry name" value="MA"/>
    <property type="match status" value="1"/>
</dbReference>
<comment type="caution">
    <text evidence="7">The sequence shown here is derived from an EMBL/GenBank/DDBJ whole genome shotgun (WGS) entry which is preliminary data.</text>
</comment>
<comment type="similarity">
    <text evidence="2">Belongs to the methyl-accepting chemotaxis (MCP) protein family.</text>
</comment>
<keyword evidence="8" id="KW-1185">Reference proteome</keyword>
<keyword evidence="4" id="KW-0812">Transmembrane</keyword>
<keyword evidence="4" id="KW-0472">Membrane</keyword>
<dbReference type="GO" id="GO:0007165">
    <property type="term" value="P:signal transduction"/>
    <property type="evidence" value="ECO:0007669"/>
    <property type="project" value="UniProtKB-KW"/>
</dbReference>
<feature type="domain" description="Methyl-accepting transducer" evidence="5">
    <location>
        <begin position="148"/>
        <end position="405"/>
    </location>
</feature>
<dbReference type="EMBL" id="SMGQ01000011">
    <property type="protein sequence ID" value="TCK98706.1"/>
    <property type="molecule type" value="Genomic_DNA"/>
</dbReference>
<gene>
    <name evidence="7" type="ORF">EDC19_1140</name>
</gene>
<evidence type="ECO:0000256" key="4">
    <source>
        <dbReference type="SAM" id="Phobius"/>
    </source>
</evidence>
<evidence type="ECO:0000313" key="8">
    <source>
        <dbReference type="Proteomes" id="UP000294545"/>
    </source>
</evidence>
<dbReference type="SUPFAM" id="SSF58104">
    <property type="entry name" value="Methyl-accepting chemotaxis protein (MCP) signaling domain"/>
    <property type="match status" value="1"/>
</dbReference>
<dbReference type="CDD" id="cd06225">
    <property type="entry name" value="HAMP"/>
    <property type="match status" value="1"/>
</dbReference>
<evidence type="ECO:0000313" key="7">
    <source>
        <dbReference type="EMBL" id="TCK98706.1"/>
    </source>
</evidence>
<feature type="transmembrane region" description="Helical" evidence="4">
    <location>
        <begin position="21"/>
        <end position="43"/>
    </location>
</feature>
<dbReference type="Gene3D" id="1.10.287.950">
    <property type="entry name" value="Methyl-accepting chemotaxis protein"/>
    <property type="match status" value="1"/>
</dbReference>
<dbReference type="SMART" id="SM00304">
    <property type="entry name" value="HAMP"/>
    <property type="match status" value="1"/>
</dbReference>
<dbReference type="PANTHER" id="PTHR32089:SF112">
    <property type="entry name" value="LYSOZYME-LIKE PROTEIN-RELATED"/>
    <property type="match status" value="1"/>
</dbReference>
<dbReference type="Proteomes" id="UP000294545">
    <property type="component" value="Unassembled WGS sequence"/>
</dbReference>
<protein>
    <submittedName>
        <fullName evidence="7">Methyl-accepting chemotaxis protein</fullName>
    </submittedName>
</protein>
<evidence type="ECO:0000256" key="2">
    <source>
        <dbReference type="ARBA" id="ARBA00029447"/>
    </source>
</evidence>
<keyword evidence="4" id="KW-1133">Transmembrane helix</keyword>
<dbReference type="Pfam" id="PF00015">
    <property type="entry name" value="MCPsignal"/>
    <property type="match status" value="1"/>
</dbReference>
<dbReference type="Pfam" id="PF00672">
    <property type="entry name" value="HAMP"/>
    <property type="match status" value="1"/>
</dbReference>
<sequence>MKKNKVKEIYFNKRIGIRLKILSSIILALIISPTISLYLNNLVNRLNMSSGDVSVYISTLINLLVVSGIIMVQMYIIVLKPLKNISTLTKEIITHLDLSKRLEIKSNDEMRDLSQNINNLLNAIQSTVVDVSNNASYVKKNGETVEVTTELVAGTAREIEKAVGEIATTATDQANDVEYVVSAVQSLEKQMTAEQNKLDQLNLSVENISLLKNEGLKTLDQLVEKTKNSRLAAKRVNEIVQSSNDSADVIQKASNMIKDISNQTNLLALNAAIESARAGEKGKGFAVVADEIRKLAEESNKFSDEISEVITKLKDRTGEAVIEVKNVGEAIHIQNQYVNETKIKFEDIAQLLDRMRLSVDEVKQIGHKMVEEKEGINITIDNLSAVSQETAASTQQMAASIEEQNSAIDKIYKTTQELFKVSEQLYRDVNEFSV</sequence>
<evidence type="ECO:0000259" key="5">
    <source>
        <dbReference type="PROSITE" id="PS50111"/>
    </source>
</evidence>
<dbReference type="PROSITE" id="PS50111">
    <property type="entry name" value="CHEMOTAXIS_TRANSDUC_2"/>
    <property type="match status" value="1"/>
</dbReference>
<reference evidence="7 8" key="1">
    <citation type="submission" date="2019-03" db="EMBL/GenBank/DDBJ databases">
        <title>Genomic Encyclopedia of Type Strains, Phase IV (KMG-IV): sequencing the most valuable type-strain genomes for metagenomic binning, comparative biology and taxonomic classification.</title>
        <authorList>
            <person name="Goeker M."/>
        </authorList>
    </citation>
    <scope>NUCLEOTIDE SEQUENCE [LARGE SCALE GENOMIC DNA]</scope>
    <source>
        <strain evidence="7 8">DSM 24176</strain>
    </source>
</reference>
<organism evidence="7 8">
    <name type="scientific">Natranaerovirga hydrolytica</name>
    <dbReference type="NCBI Taxonomy" id="680378"/>
    <lineage>
        <taxon>Bacteria</taxon>
        <taxon>Bacillati</taxon>
        <taxon>Bacillota</taxon>
        <taxon>Clostridia</taxon>
        <taxon>Lachnospirales</taxon>
        <taxon>Natranaerovirgaceae</taxon>
        <taxon>Natranaerovirga</taxon>
    </lineage>
</organism>
<keyword evidence="1 3" id="KW-0807">Transducer</keyword>
<name>A0A4R1MZJ7_9FIRM</name>
<feature type="transmembrane region" description="Helical" evidence="4">
    <location>
        <begin position="55"/>
        <end position="78"/>
    </location>
</feature>
<feature type="domain" description="HAMP" evidence="6">
    <location>
        <begin position="76"/>
        <end position="129"/>
    </location>
</feature>
<proteinExistence type="inferred from homology"/>
<dbReference type="PROSITE" id="PS50885">
    <property type="entry name" value="HAMP"/>
    <property type="match status" value="1"/>
</dbReference>
<dbReference type="AlphaFoldDB" id="A0A4R1MZJ7"/>
<evidence type="ECO:0000256" key="3">
    <source>
        <dbReference type="PROSITE-ProRule" id="PRU00284"/>
    </source>
</evidence>
<accession>A0A4R1MZJ7</accession>
<dbReference type="PANTHER" id="PTHR32089">
    <property type="entry name" value="METHYL-ACCEPTING CHEMOTAXIS PROTEIN MCPB"/>
    <property type="match status" value="1"/>
</dbReference>
<evidence type="ECO:0000259" key="6">
    <source>
        <dbReference type="PROSITE" id="PS50885"/>
    </source>
</evidence>
<dbReference type="GO" id="GO:0016020">
    <property type="term" value="C:membrane"/>
    <property type="evidence" value="ECO:0007669"/>
    <property type="project" value="InterPro"/>
</dbReference>
<dbReference type="Gene3D" id="6.10.340.10">
    <property type="match status" value="1"/>
</dbReference>
<dbReference type="InterPro" id="IPR003660">
    <property type="entry name" value="HAMP_dom"/>
</dbReference>
<dbReference type="InterPro" id="IPR004089">
    <property type="entry name" value="MCPsignal_dom"/>
</dbReference>
<evidence type="ECO:0000256" key="1">
    <source>
        <dbReference type="ARBA" id="ARBA00023224"/>
    </source>
</evidence>
<dbReference type="RefSeq" id="WP_165868525.1">
    <property type="nucleotide sequence ID" value="NZ_SMGQ01000011.1"/>
</dbReference>